<feature type="transmembrane region" description="Helical" evidence="1">
    <location>
        <begin position="7"/>
        <end position="27"/>
    </location>
</feature>
<organism evidence="2 3">
    <name type="scientific">Streptococcus oralis subsp. oralis</name>
    <dbReference type="NCBI Taxonomy" id="1891914"/>
    <lineage>
        <taxon>Bacteria</taxon>
        <taxon>Bacillati</taxon>
        <taxon>Bacillota</taxon>
        <taxon>Bacilli</taxon>
        <taxon>Lactobacillales</taxon>
        <taxon>Streptococcaceae</taxon>
        <taxon>Streptococcus</taxon>
    </lineage>
</organism>
<reference evidence="2 3" key="1">
    <citation type="submission" date="2015-02" db="EMBL/GenBank/DDBJ databases">
        <title>Evolution of amylase-binding proteins of oral streptococcal species.</title>
        <authorList>
            <person name="Haase E.M."/>
        </authorList>
    </citation>
    <scope>NUCLEOTIDE SEQUENCE [LARGE SCALE GENOMIC DNA]</scope>
    <source>
        <strain evidence="2 3">COL85/1862</strain>
    </source>
</reference>
<protein>
    <submittedName>
        <fullName evidence="2">Uncharacterized protein</fullName>
    </submittedName>
</protein>
<dbReference type="PATRIC" id="fig|28037.209.peg.1727"/>
<name>A0A0F2CQP2_STROR</name>
<keyword evidence="1" id="KW-1133">Transmembrane helix</keyword>
<feature type="transmembrane region" description="Helical" evidence="1">
    <location>
        <begin position="47"/>
        <end position="64"/>
    </location>
</feature>
<dbReference type="Proteomes" id="UP000033657">
    <property type="component" value="Unassembled WGS sequence"/>
</dbReference>
<evidence type="ECO:0000313" key="3">
    <source>
        <dbReference type="Proteomes" id="UP000033657"/>
    </source>
</evidence>
<evidence type="ECO:0000313" key="2">
    <source>
        <dbReference type="EMBL" id="KJQ61053.1"/>
    </source>
</evidence>
<dbReference type="EMBL" id="JYGM01000010">
    <property type="protein sequence ID" value="KJQ61053.1"/>
    <property type="molecule type" value="Genomic_DNA"/>
</dbReference>
<accession>A0A0F2CQP2</accession>
<dbReference type="AlphaFoldDB" id="A0A0F2CQP2"/>
<keyword evidence="1" id="KW-0472">Membrane</keyword>
<sequence length="66" mass="7812">MFFKKEVILLGIFLSLRIIFTIIQILIDYKILSGKYSVNFMEISEVFTYPILILIVYIAVKYNTKE</sequence>
<keyword evidence="1" id="KW-0812">Transmembrane</keyword>
<evidence type="ECO:0000256" key="1">
    <source>
        <dbReference type="SAM" id="Phobius"/>
    </source>
</evidence>
<comment type="caution">
    <text evidence="2">The sequence shown here is derived from an EMBL/GenBank/DDBJ whole genome shotgun (WGS) entry which is preliminary data.</text>
</comment>
<proteinExistence type="predicted"/>
<gene>
    <name evidence="2" type="ORF">TZ87_01760</name>
</gene>